<evidence type="ECO:0008006" key="3">
    <source>
        <dbReference type="Google" id="ProtNLM"/>
    </source>
</evidence>
<accession>A0A497UYN3</accession>
<evidence type="ECO:0000313" key="2">
    <source>
        <dbReference type="Proteomes" id="UP000269157"/>
    </source>
</evidence>
<dbReference type="EMBL" id="RCCE01000011">
    <property type="protein sequence ID" value="RLJ36150.1"/>
    <property type="molecule type" value="Genomic_DNA"/>
</dbReference>
<comment type="caution">
    <text evidence="1">The sequence shown here is derived from an EMBL/GenBank/DDBJ whole genome shotgun (WGS) entry which is preliminary data.</text>
</comment>
<organism evidence="1 2">
    <name type="scientific">Litoreibacter meonggei</name>
    <dbReference type="NCBI Taxonomy" id="1049199"/>
    <lineage>
        <taxon>Bacteria</taxon>
        <taxon>Pseudomonadati</taxon>
        <taxon>Pseudomonadota</taxon>
        <taxon>Alphaproteobacteria</taxon>
        <taxon>Rhodobacterales</taxon>
        <taxon>Roseobacteraceae</taxon>
        <taxon>Litoreibacter</taxon>
    </lineage>
</organism>
<gene>
    <name evidence="1" type="ORF">BCF46_3924</name>
</gene>
<dbReference type="Gene3D" id="1.10.238.160">
    <property type="match status" value="1"/>
</dbReference>
<name>A0A497UYN3_9RHOB</name>
<dbReference type="AlphaFoldDB" id="A0A497UYN3"/>
<proteinExistence type="predicted"/>
<protein>
    <recommendedName>
        <fullName evidence="3">AlpA family transcriptional regulator</fullName>
    </recommendedName>
</protein>
<evidence type="ECO:0000313" key="1">
    <source>
        <dbReference type="EMBL" id="RLJ36150.1"/>
    </source>
</evidence>
<sequence>MQMAECVSSPTFWRRVADATIPRPVKLGRLSRWPQSGIMRVIEAANTPRADA</sequence>
<dbReference type="Proteomes" id="UP000269157">
    <property type="component" value="Unassembled WGS sequence"/>
</dbReference>
<reference evidence="1 2" key="1">
    <citation type="submission" date="2018-10" db="EMBL/GenBank/DDBJ databases">
        <title>Genomic Encyclopedia of Archaeal and Bacterial Type Strains, Phase II (KMG-II): from individual species to whole genera.</title>
        <authorList>
            <person name="Goeker M."/>
        </authorList>
    </citation>
    <scope>NUCLEOTIDE SEQUENCE [LARGE SCALE GENOMIC DNA]</scope>
    <source>
        <strain evidence="1 2">DSM 29466</strain>
    </source>
</reference>
<keyword evidence="2" id="KW-1185">Reference proteome</keyword>